<evidence type="ECO:0000259" key="2">
    <source>
        <dbReference type="PROSITE" id="PS50206"/>
    </source>
</evidence>
<dbReference type="SMART" id="SM00450">
    <property type="entry name" value="RHOD"/>
    <property type="match status" value="1"/>
</dbReference>
<dbReference type="AlphaFoldDB" id="A0A315FG52"/>
<dbReference type="Proteomes" id="UP000250790">
    <property type="component" value="Unassembled WGS sequence"/>
</dbReference>
<sequence length="192" mass="20523">MKCIATWLLGLGFASVAFGQAAVIPVGTPLNIFDNQKTVVVKTTKGSVEITRVMTTAGKNGGSLQPLVPVPGVHPVGEIEILEALSDRNSLVVDMRDANDRVKGTIPGSVGIPYTEVASRLNELGCQKSGALWNCTAAKKVFAFCNGPVCPQSPMAIRAMTRDGFPADKIYYYRGGMLDWDALGLTMVKDEF</sequence>
<protein>
    <submittedName>
        <fullName evidence="3">Sulfurtransferase</fullName>
    </submittedName>
</protein>
<feature type="domain" description="Rhodanese" evidence="2">
    <location>
        <begin position="86"/>
        <end position="189"/>
    </location>
</feature>
<evidence type="ECO:0000313" key="3">
    <source>
        <dbReference type="EMBL" id="PUE52097.1"/>
    </source>
</evidence>
<dbReference type="InterPro" id="IPR036873">
    <property type="entry name" value="Rhodanese-like_dom_sf"/>
</dbReference>
<feature type="chain" id="PRO_5016377081" evidence="1">
    <location>
        <begin position="22"/>
        <end position="192"/>
    </location>
</feature>
<organism evidence="3 4">
    <name type="scientific">Limnohabitans parvus II-B4</name>
    <dbReference type="NCBI Taxonomy" id="1293052"/>
    <lineage>
        <taxon>Bacteria</taxon>
        <taxon>Pseudomonadati</taxon>
        <taxon>Pseudomonadota</taxon>
        <taxon>Betaproteobacteria</taxon>
        <taxon>Burkholderiales</taxon>
        <taxon>Comamonadaceae</taxon>
        <taxon>Limnohabitans</taxon>
    </lineage>
</organism>
<name>A0A315FG52_9BURK</name>
<evidence type="ECO:0000256" key="1">
    <source>
        <dbReference type="SAM" id="SignalP"/>
    </source>
</evidence>
<keyword evidence="4" id="KW-1185">Reference proteome</keyword>
<accession>A0A315FG52</accession>
<dbReference type="PROSITE" id="PS50206">
    <property type="entry name" value="RHODANESE_3"/>
    <property type="match status" value="1"/>
</dbReference>
<proteinExistence type="predicted"/>
<dbReference type="SUPFAM" id="SSF52821">
    <property type="entry name" value="Rhodanese/Cell cycle control phosphatase"/>
    <property type="match status" value="1"/>
</dbReference>
<reference evidence="3 4" key="1">
    <citation type="submission" date="2017-04" db="EMBL/GenBank/DDBJ databases">
        <title>Unexpected and diverse lifestyles within the genus Limnohabitans.</title>
        <authorList>
            <person name="Kasalicky V."/>
            <person name="Mehrshad M."/>
            <person name="Andrei S.-A."/>
            <person name="Salcher M."/>
            <person name="Kratochvilova H."/>
            <person name="Simek K."/>
            <person name="Ghai R."/>
        </authorList>
    </citation>
    <scope>NUCLEOTIDE SEQUENCE [LARGE SCALE GENOMIC DNA]</scope>
    <source>
        <strain evidence="3 4">II-B4</strain>
    </source>
</reference>
<feature type="signal peptide" evidence="1">
    <location>
        <begin position="1"/>
        <end position="21"/>
    </location>
</feature>
<keyword evidence="1" id="KW-0732">Signal</keyword>
<dbReference type="OrthoDB" id="9784513at2"/>
<dbReference type="Gene3D" id="3.40.250.10">
    <property type="entry name" value="Rhodanese-like domain"/>
    <property type="match status" value="1"/>
</dbReference>
<keyword evidence="3" id="KW-0808">Transferase</keyword>
<dbReference type="Pfam" id="PF00581">
    <property type="entry name" value="Rhodanese"/>
    <property type="match status" value="1"/>
</dbReference>
<dbReference type="CDD" id="cd00158">
    <property type="entry name" value="RHOD"/>
    <property type="match status" value="1"/>
</dbReference>
<dbReference type="InterPro" id="IPR001763">
    <property type="entry name" value="Rhodanese-like_dom"/>
</dbReference>
<comment type="caution">
    <text evidence="3">The sequence shown here is derived from an EMBL/GenBank/DDBJ whole genome shotgun (WGS) entry which is preliminary data.</text>
</comment>
<dbReference type="GO" id="GO:0016740">
    <property type="term" value="F:transferase activity"/>
    <property type="evidence" value="ECO:0007669"/>
    <property type="project" value="UniProtKB-KW"/>
</dbReference>
<gene>
    <name evidence="3" type="ORF">B9Z37_13590</name>
</gene>
<evidence type="ECO:0000313" key="4">
    <source>
        <dbReference type="Proteomes" id="UP000250790"/>
    </source>
</evidence>
<dbReference type="EMBL" id="NESN01000005">
    <property type="protein sequence ID" value="PUE52097.1"/>
    <property type="molecule type" value="Genomic_DNA"/>
</dbReference>